<dbReference type="EMBL" id="JANPWB010000007">
    <property type="protein sequence ID" value="KAJ1171304.1"/>
    <property type="molecule type" value="Genomic_DNA"/>
</dbReference>
<gene>
    <name evidence="2" type="ORF">NDU88_003167</name>
</gene>
<dbReference type="AlphaFoldDB" id="A0AAV7T477"/>
<feature type="region of interest" description="Disordered" evidence="1">
    <location>
        <begin position="83"/>
        <end position="102"/>
    </location>
</feature>
<organism evidence="2 3">
    <name type="scientific">Pleurodeles waltl</name>
    <name type="common">Iberian ribbed newt</name>
    <dbReference type="NCBI Taxonomy" id="8319"/>
    <lineage>
        <taxon>Eukaryota</taxon>
        <taxon>Metazoa</taxon>
        <taxon>Chordata</taxon>
        <taxon>Craniata</taxon>
        <taxon>Vertebrata</taxon>
        <taxon>Euteleostomi</taxon>
        <taxon>Amphibia</taxon>
        <taxon>Batrachia</taxon>
        <taxon>Caudata</taxon>
        <taxon>Salamandroidea</taxon>
        <taxon>Salamandridae</taxon>
        <taxon>Pleurodelinae</taxon>
        <taxon>Pleurodeles</taxon>
    </lineage>
</organism>
<sequence length="102" mass="10940">MACGSRAFRRWPDSSTRPLFHRHVRPTALIAVCSRPLQSVRGGSACQLGHSTSTLPQSRMYSVCCPQGAPVTARGISRSRAPVAGGHHVAQPDHAQKVISKV</sequence>
<keyword evidence="3" id="KW-1185">Reference proteome</keyword>
<comment type="caution">
    <text evidence="2">The sequence shown here is derived from an EMBL/GenBank/DDBJ whole genome shotgun (WGS) entry which is preliminary data.</text>
</comment>
<name>A0AAV7T477_PLEWA</name>
<proteinExistence type="predicted"/>
<evidence type="ECO:0000313" key="2">
    <source>
        <dbReference type="EMBL" id="KAJ1171304.1"/>
    </source>
</evidence>
<evidence type="ECO:0000313" key="3">
    <source>
        <dbReference type="Proteomes" id="UP001066276"/>
    </source>
</evidence>
<dbReference type="Proteomes" id="UP001066276">
    <property type="component" value="Chromosome 4_1"/>
</dbReference>
<protein>
    <submittedName>
        <fullName evidence="2">Uncharacterized protein</fullName>
    </submittedName>
</protein>
<accession>A0AAV7T477</accession>
<reference evidence="2" key="1">
    <citation type="journal article" date="2022" name="bioRxiv">
        <title>Sequencing and chromosome-scale assembly of the giantPleurodeles waltlgenome.</title>
        <authorList>
            <person name="Brown T."/>
            <person name="Elewa A."/>
            <person name="Iarovenko S."/>
            <person name="Subramanian E."/>
            <person name="Araus A.J."/>
            <person name="Petzold A."/>
            <person name="Susuki M."/>
            <person name="Suzuki K.-i.T."/>
            <person name="Hayashi T."/>
            <person name="Toyoda A."/>
            <person name="Oliveira C."/>
            <person name="Osipova E."/>
            <person name="Leigh N.D."/>
            <person name="Simon A."/>
            <person name="Yun M.H."/>
        </authorList>
    </citation>
    <scope>NUCLEOTIDE SEQUENCE</scope>
    <source>
        <strain evidence="2">20211129_DDA</strain>
        <tissue evidence="2">Liver</tissue>
    </source>
</reference>
<evidence type="ECO:0000256" key="1">
    <source>
        <dbReference type="SAM" id="MobiDB-lite"/>
    </source>
</evidence>